<dbReference type="GO" id="GO:0031213">
    <property type="term" value="C:RSF complex"/>
    <property type="evidence" value="ECO:0007669"/>
    <property type="project" value="InterPro"/>
</dbReference>
<dbReference type="PANTHER" id="PTHR14296">
    <property type="entry name" value="REMODELING AND SPACING FACTOR 1"/>
    <property type="match status" value="1"/>
</dbReference>
<dbReference type="PANTHER" id="PTHR14296:SF3">
    <property type="entry name" value="DIKAR, ISOFORM F"/>
    <property type="match status" value="1"/>
</dbReference>
<dbReference type="GO" id="GO:0006355">
    <property type="term" value="P:regulation of DNA-templated transcription"/>
    <property type="evidence" value="ECO:0007669"/>
    <property type="project" value="InterPro"/>
</dbReference>
<evidence type="ECO:0000313" key="3">
    <source>
        <dbReference type="Proteomes" id="UP000186922"/>
    </source>
</evidence>
<feature type="compositionally biased region" description="Basic and acidic residues" evidence="1">
    <location>
        <begin position="353"/>
        <end position="368"/>
    </location>
</feature>
<evidence type="ECO:0008006" key="4">
    <source>
        <dbReference type="Google" id="ProtNLM"/>
    </source>
</evidence>
<feature type="region of interest" description="Disordered" evidence="1">
    <location>
        <begin position="349"/>
        <end position="373"/>
    </location>
</feature>
<dbReference type="STRING" id="947166.A0A1D1UPD0"/>
<dbReference type="AlphaFoldDB" id="A0A1D1UPD0"/>
<organism evidence="2 3">
    <name type="scientific">Ramazzottius varieornatus</name>
    <name type="common">Water bear</name>
    <name type="synonym">Tardigrade</name>
    <dbReference type="NCBI Taxonomy" id="947166"/>
    <lineage>
        <taxon>Eukaryota</taxon>
        <taxon>Metazoa</taxon>
        <taxon>Ecdysozoa</taxon>
        <taxon>Tardigrada</taxon>
        <taxon>Eutardigrada</taxon>
        <taxon>Parachela</taxon>
        <taxon>Hypsibioidea</taxon>
        <taxon>Ramazzottiidae</taxon>
        <taxon>Ramazzottius</taxon>
    </lineage>
</organism>
<dbReference type="InterPro" id="IPR028938">
    <property type="entry name" value="Rsf1-like"/>
</dbReference>
<keyword evidence="3" id="KW-1185">Reference proteome</keyword>
<dbReference type="OrthoDB" id="303107at2759"/>
<sequence>MDALRASSAVPNFVQIFNVLHADHLSLPKLDIDEYEISLLPPTDPKTDEYYAYDPAILTNIIIKLLKGCGQAYVREETCYDILRSLAIRKWHVYAQAELPCPFLRPLPPLIDIEDKPSTEQASASSEPEATISHEALEDKILAEESTQENIIVDESNSKLGVVTEKTNAPLPLIDDTYIGFHDIPPAMKAEVMLVLMNCWMMGHLVKVNFIDTFAETDRLRVIPIGTDQKACNYYYLFGTRLYKESNIKYDPETGTGSFTWELVTSEAEGFHSTLAALKKVGSTGKNMKQLIAALENTVLPALEAAFEEKNHHDMQRRMEQRRRRAAAVALMKEKAKQERQEAAAARITAKRLRSEEGDRSGRAEKRQSTAALRAERYKRRSQLLEQEDVPARQTLTSTAAVTTQATAPRVLPVVVKEPKVVETREDLMAKAKRLVLEFFLKKHVQWPDINQTAVV</sequence>
<evidence type="ECO:0000313" key="2">
    <source>
        <dbReference type="EMBL" id="GAU90370.1"/>
    </source>
</evidence>
<protein>
    <recommendedName>
        <fullName evidence="4">DDT domain-containing protein</fullName>
    </recommendedName>
</protein>
<accession>A0A1D1UPD0</accession>
<gene>
    <name evidence="2" type="primary">RvY_02793-1</name>
    <name evidence="2" type="synonym">RvY_02793.1</name>
    <name evidence="2" type="ORF">RvY_02793</name>
</gene>
<dbReference type="EMBL" id="BDGG01000001">
    <property type="protein sequence ID" value="GAU90370.1"/>
    <property type="molecule type" value="Genomic_DNA"/>
</dbReference>
<name>A0A1D1UPD0_RAMVA</name>
<evidence type="ECO:0000256" key="1">
    <source>
        <dbReference type="SAM" id="MobiDB-lite"/>
    </source>
</evidence>
<proteinExistence type="predicted"/>
<reference evidence="2 3" key="1">
    <citation type="journal article" date="2016" name="Nat. Commun.">
        <title>Extremotolerant tardigrade genome and improved radiotolerance of human cultured cells by tardigrade-unique protein.</title>
        <authorList>
            <person name="Hashimoto T."/>
            <person name="Horikawa D.D."/>
            <person name="Saito Y."/>
            <person name="Kuwahara H."/>
            <person name="Kozuka-Hata H."/>
            <person name="Shin-I T."/>
            <person name="Minakuchi Y."/>
            <person name="Ohishi K."/>
            <person name="Motoyama A."/>
            <person name="Aizu T."/>
            <person name="Enomoto A."/>
            <person name="Kondo K."/>
            <person name="Tanaka S."/>
            <person name="Hara Y."/>
            <person name="Koshikawa S."/>
            <person name="Sagara H."/>
            <person name="Miura T."/>
            <person name="Yokobori S."/>
            <person name="Miyagawa K."/>
            <person name="Suzuki Y."/>
            <person name="Kubo T."/>
            <person name="Oyama M."/>
            <person name="Kohara Y."/>
            <person name="Fujiyama A."/>
            <person name="Arakawa K."/>
            <person name="Katayama T."/>
            <person name="Toyoda A."/>
            <person name="Kunieda T."/>
        </authorList>
    </citation>
    <scope>NUCLEOTIDE SEQUENCE [LARGE SCALE GENOMIC DNA]</scope>
    <source>
        <strain evidence="2 3">YOKOZUNA-1</strain>
    </source>
</reference>
<dbReference type="Proteomes" id="UP000186922">
    <property type="component" value="Unassembled WGS sequence"/>
</dbReference>
<comment type="caution">
    <text evidence="2">The sequence shown here is derived from an EMBL/GenBank/DDBJ whole genome shotgun (WGS) entry which is preliminary data.</text>
</comment>